<dbReference type="OMA" id="HATRFAN"/>
<dbReference type="PANTHER" id="PTHR10357:SF179">
    <property type="entry name" value="NEUTRAL AND BASIC AMINO ACID TRANSPORT PROTEIN RBAT"/>
    <property type="match status" value="1"/>
</dbReference>
<accession>A0A0M5J678</accession>
<evidence type="ECO:0000256" key="3">
    <source>
        <dbReference type="ARBA" id="ARBA00012741"/>
    </source>
</evidence>
<dbReference type="InterPro" id="IPR006047">
    <property type="entry name" value="GH13_cat_dom"/>
</dbReference>
<dbReference type="EMBL" id="CP012523">
    <property type="protein sequence ID" value="ALC39348.1"/>
    <property type="molecule type" value="Genomic_DNA"/>
</dbReference>
<comment type="catalytic activity">
    <reaction evidence="1">
        <text>Hydrolysis of terminal, non-reducing (1-&gt;4)-linked alpha-D-glucose residues with release of alpha-D-glucose.</text>
        <dbReference type="EC" id="3.2.1.20"/>
    </reaction>
</comment>
<comment type="similarity">
    <text evidence="2">Belongs to the glycosyl hydrolase 13 family.</text>
</comment>
<dbReference type="PANTHER" id="PTHR10357">
    <property type="entry name" value="ALPHA-AMYLASE FAMILY MEMBER"/>
    <property type="match status" value="1"/>
</dbReference>
<evidence type="ECO:0000256" key="6">
    <source>
        <dbReference type="ARBA" id="ARBA00023295"/>
    </source>
</evidence>
<sequence length="471" mass="54524">DWWRHEVLYQIYPRSFQDSDGNGIGDLNGITSRLEYFAQTGISAVWLSPIMESPMVDFGYDISNYTNIQPEYGTLQDFDALIAKANELGIKVILDFVPNHSSDRHAWFEKSAAREAGYEDFYVWQDGTLDEQGARQPPNNWRSVFSGSAWQWHEGRQQFYLRQFTYAQPDLNYRNPAVVQAMDDVMLFWLRRGVAGFRIDAIIYIYEDEQLRDEPLSGSTTDSNSVDYLEHIYTRNLPEVFDLLQHWRRLLDDFSQAHGGPQRIMMTEGYTDLQRLMKYYEDDNGVQGAQFPFNFDFITELNANSSAPDFVYIIQRWVIYMPPGHSANWVMGNHDNPRVGSRFGAAAIDAMNMLMMTLPGIGITYYGEELGMLDYRDISWEQTVDQPACEAGEANYKWISRDPVRTPMQWSNETNAGFSSAASTWLPVHPNYMQLNLQAQQQAQRSHYKIYQSLLKLRQWPALQQGSFMAQ</sequence>
<dbReference type="STRING" id="30019.A0A0M5J678"/>
<feature type="non-terminal residue" evidence="8">
    <location>
        <position position="1"/>
    </location>
</feature>
<gene>
    <name evidence="8" type="ORF">Dbus_chr2Lg1433</name>
</gene>
<dbReference type="EC" id="3.2.1.20" evidence="3"/>
<keyword evidence="5" id="KW-0325">Glycoprotein</keyword>
<dbReference type="CDD" id="cd11328">
    <property type="entry name" value="AmyAc_maltase"/>
    <property type="match status" value="1"/>
</dbReference>
<evidence type="ECO:0000259" key="7">
    <source>
        <dbReference type="SMART" id="SM00642"/>
    </source>
</evidence>
<evidence type="ECO:0000256" key="2">
    <source>
        <dbReference type="ARBA" id="ARBA00008061"/>
    </source>
</evidence>
<dbReference type="Pfam" id="PF00128">
    <property type="entry name" value="Alpha-amylase"/>
    <property type="match status" value="1"/>
</dbReference>
<keyword evidence="9" id="KW-1185">Reference proteome</keyword>
<keyword evidence="6" id="KW-0326">Glycosidase</keyword>
<dbReference type="Gene3D" id="3.20.20.80">
    <property type="entry name" value="Glycosidases"/>
    <property type="match status" value="1"/>
</dbReference>
<dbReference type="Gene3D" id="3.90.400.10">
    <property type="entry name" value="Oligo-1,6-glucosidase, Domain 2"/>
    <property type="match status" value="1"/>
</dbReference>
<dbReference type="GO" id="GO:0005975">
    <property type="term" value="P:carbohydrate metabolic process"/>
    <property type="evidence" value="ECO:0007669"/>
    <property type="project" value="InterPro"/>
</dbReference>
<dbReference type="FunFam" id="3.90.400.10:FF:000001">
    <property type="entry name" value="Maltase A3, isoform A"/>
    <property type="match status" value="1"/>
</dbReference>
<evidence type="ECO:0000256" key="4">
    <source>
        <dbReference type="ARBA" id="ARBA00022729"/>
    </source>
</evidence>
<keyword evidence="4" id="KW-0732">Signal</keyword>
<reference evidence="8 9" key="1">
    <citation type="submission" date="2015-08" db="EMBL/GenBank/DDBJ databases">
        <title>Ancestral chromatin configuration constrains chromatin evolution on differentiating sex chromosomes in Drosophila.</title>
        <authorList>
            <person name="Zhou Q."/>
            <person name="Bachtrog D."/>
        </authorList>
    </citation>
    <scope>NUCLEOTIDE SEQUENCE [LARGE SCALE GENOMIC DNA]</scope>
    <source>
        <tissue evidence="8">Whole larvae</tissue>
    </source>
</reference>
<dbReference type="AlphaFoldDB" id="A0A0M5J678"/>
<name>A0A0M5J678_DROBS</name>
<dbReference type="SUPFAM" id="SSF51445">
    <property type="entry name" value="(Trans)glycosidases"/>
    <property type="match status" value="1"/>
</dbReference>
<proteinExistence type="inferred from homology"/>
<dbReference type="SMART" id="SM00642">
    <property type="entry name" value="Aamy"/>
    <property type="match status" value="1"/>
</dbReference>
<dbReference type="GO" id="GO:0004558">
    <property type="term" value="F:alpha-1,4-glucosidase activity"/>
    <property type="evidence" value="ECO:0007669"/>
    <property type="project" value="UniProtKB-EC"/>
</dbReference>
<evidence type="ECO:0000256" key="5">
    <source>
        <dbReference type="ARBA" id="ARBA00023180"/>
    </source>
</evidence>
<organism evidence="8 9">
    <name type="scientific">Drosophila busckii</name>
    <name type="common">Fruit fly</name>
    <dbReference type="NCBI Taxonomy" id="30019"/>
    <lineage>
        <taxon>Eukaryota</taxon>
        <taxon>Metazoa</taxon>
        <taxon>Ecdysozoa</taxon>
        <taxon>Arthropoda</taxon>
        <taxon>Hexapoda</taxon>
        <taxon>Insecta</taxon>
        <taxon>Pterygota</taxon>
        <taxon>Neoptera</taxon>
        <taxon>Endopterygota</taxon>
        <taxon>Diptera</taxon>
        <taxon>Brachycera</taxon>
        <taxon>Muscomorpha</taxon>
        <taxon>Ephydroidea</taxon>
        <taxon>Drosophilidae</taxon>
        <taxon>Drosophila</taxon>
    </lineage>
</organism>
<protein>
    <recommendedName>
        <fullName evidence="3">alpha-glucosidase</fullName>
        <ecNumber evidence="3">3.2.1.20</ecNumber>
    </recommendedName>
</protein>
<evidence type="ECO:0000313" key="9">
    <source>
        <dbReference type="Proteomes" id="UP000494163"/>
    </source>
</evidence>
<dbReference type="OrthoDB" id="1740265at2759"/>
<feature type="non-terminal residue" evidence="8">
    <location>
        <position position="471"/>
    </location>
</feature>
<dbReference type="SMR" id="A0A0M5J678"/>
<feature type="domain" description="Glycosyl hydrolase family 13 catalytic" evidence="7">
    <location>
        <begin position="10"/>
        <end position="405"/>
    </location>
</feature>
<dbReference type="Proteomes" id="UP000494163">
    <property type="component" value="Chromosome 2L"/>
</dbReference>
<dbReference type="InterPro" id="IPR017853">
    <property type="entry name" value="GH"/>
</dbReference>
<keyword evidence="6" id="KW-0378">Hydrolase</keyword>
<dbReference type="InterPro" id="IPR045857">
    <property type="entry name" value="O16G_dom_2"/>
</dbReference>
<evidence type="ECO:0000313" key="8">
    <source>
        <dbReference type="EMBL" id="ALC39348.1"/>
    </source>
</evidence>
<evidence type="ECO:0000256" key="1">
    <source>
        <dbReference type="ARBA" id="ARBA00001657"/>
    </source>
</evidence>